<evidence type="ECO:0000313" key="18">
    <source>
        <dbReference type="Proteomes" id="UP000308230"/>
    </source>
</evidence>
<evidence type="ECO:0000256" key="9">
    <source>
        <dbReference type="ARBA" id="ARBA00022989"/>
    </source>
</evidence>
<comment type="similarity">
    <text evidence="3 15">Belongs to the CDP-alcohol phosphatidyltransferase class-I family.</text>
</comment>
<dbReference type="GO" id="GO:0003882">
    <property type="term" value="F:CDP-diacylglycerol-serine O-phosphatidyltransferase activity"/>
    <property type="evidence" value="ECO:0007669"/>
    <property type="project" value="UniProtKB-EC"/>
</dbReference>
<dbReference type="GO" id="GO:0012505">
    <property type="term" value="C:endomembrane system"/>
    <property type="evidence" value="ECO:0007669"/>
    <property type="project" value="UniProtKB-SubCell"/>
</dbReference>
<evidence type="ECO:0000256" key="16">
    <source>
        <dbReference type="SAM" id="Phobius"/>
    </source>
</evidence>
<feature type="transmembrane region" description="Helical" evidence="16">
    <location>
        <begin position="101"/>
        <end position="120"/>
    </location>
</feature>
<proteinExistence type="inferred from homology"/>
<protein>
    <recommendedName>
        <fullName evidence="5">CDP-diacylglycerol--serine O-phosphatidyltransferase</fullName>
        <ecNumber evidence="4">2.7.8.8</ecNumber>
    </recommendedName>
    <alternativeName>
        <fullName evidence="14">Phosphatidylserine synthase</fullName>
    </alternativeName>
</protein>
<keyword evidence="12" id="KW-0594">Phospholipid biosynthesis</keyword>
<dbReference type="Gene3D" id="1.20.120.1760">
    <property type="match status" value="1"/>
</dbReference>
<dbReference type="GO" id="GO:0016020">
    <property type="term" value="C:membrane"/>
    <property type="evidence" value="ECO:0007669"/>
    <property type="project" value="InterPro"/>
</dbReference>
<gene>
    <name evidence="17" type="primary">pssA</name>
    <name evidence="17" type="ORF">FCL54_03175</name>
</gene>
<comment type="caution">
    <text evidence="17">The sequence shown here is derived from an EMBL/GenBank/DDBJ whole genome shotgun (WGS) entry which is preliminary data.</text>
</comment>
<feature type="transmembrane region" description="Helical" evidence="16">
    <location>
        <begin position="132"/>
        <end position="151"/>
    </location>
</feature>
<dbReference type="InterPro" id="IPR050324">
    <property type="entry name" value="CDP-alcohol_PTase-I"/>
</dbReference>
<keyword evidence="6" id="KW-0444">Lipid biosynthesis</keyword>
<evidence type="ECO:0000256" key="6">
    <source>
        <dbReference type="ARBA" id="ARBA00022516"/>
    </source>
</evidence>
<keyword evidence="10" id="KW-0443">Lipid metabolism</keyword>
<evidence type="ECO:0000313" key="17">
    <source>
        <dbReference type="EMBL" id="TLS39320.1"/>
    </source>
</evidence>
<evidence type="ECO:0000256" key="3">
    <source>
        <dbReference type="ARBA" id="ARBA00010441"/>
    </source>
</evidence>
<feature type="transmembrane region" description="Helical" evidence="16">
    <location>
        <begin position="42"/>
        <end position="58"/>
    </location>
</feature>
<evidence type="ECO:0000256" key="14">
    <source>
        <dbReference type="ARBA" id="ARBA00032361"/>
    </source>
</evidence>
<dbReference type="EMBL" id="SWLG01000001">
    <property type="protein sequence ID" value="TLS39320.1"/>
    <property type="molecule type" value="Genomic_DNA"/>
</dbReference>
<evidence type="ECO:0000256" key="4">
    <source>
        <dbReference type="ARBA" id="ARBA00013174"/>
    </source>
</evidence>
<dbReference type="EC" id="2.7.8.8" evidence="4"/>
<dbReference type="Proteomes" id="UP000308230">
    <property type="component" value="Unassembled WGS sequence"/>
</dbReference>
<dbReference type="AlphaFoldDB" id="A0A5R9FAR4"/>
<sequence>MFIAHKIDHTIKKTKGQLANLLTLANLGMGALAIFYAMKGQLHITLLLIFLAAFFDWFDGKIARKLNITSEFGKQLDSLCDLISFGVAPAFLIYQKTLFEFGTPAVVFTILFIMCGAIRLARFNVIEFSGSFVGLPITAAGVFITFSALFTNHLPHYFYMFFIIILSFLMISTISIKKY</sequence>
<name>A0A5R9FAR4_9BACL</name>
<dbReference type="InterPro" id="IPR004533">
    <property type="entry name" value="CDP-diaglyc--ser_O-PTrfase"/>
</dbReference>
<organism evidence="17 18">
    <name type="scientific">Exobacillus caeni</name>
    <dbReference type="NCBI Taxonomy" id="2574798"/>
    <lineage>
        <taxon>Bacteria</taxon>
        <taxon>Bacillati</taxon>
        <taxon>Bacillota</taxon>
        <taxon>Bacilli</taxon>
        <taxon>Bacillales</taxon>
        <taxon>Guptibacillaceae</taxon>
        <taxon>Exobacillus</taxon>
    </lineage>
</organism>
<evidence type="ECO:0000256" key="13">
    <source>
        <dbReference type="ARBA" id="ARBA00023264"/>
    </source>
</evidence>
<evidence type="ECO:0000256" key="12">
    <source>
        <dbReference type="ARBA" id="ARBA00023209"/>
    </source>
</evidence>
<evidence type="ECO:0000256" key="7">
    <source>
        <dbReference type="ARBA" id="ARBA00022679"/>
    </source>
</evidence>
<dbReference type="PROSITE" id="PS00379">
    <property type="entry name" value="CDP_ALCOHOL_P_TRANSF"/>
    <property type="match status" value="1"/>
</dbReference>
<evidence type="ECO:0000256" key="1">
    <source>
        <dbReference type="ARBA" id="ARBA00000287"/>
    </source>
</evidence>
<accession>A0A5R9FAR4</accession>
<keyword evidence="7 15" id="KW-0808">Transferase</keyword>
<dbReference type="GO" id="GO:0008654">
    <property type="term" value="P:phospholipid biosynthetic process"/>
    <property type="evidence" value="ECO:0007669"/>
    <property type="project" value="UniProtKB-KW"/>
</dbReference>
<keyword evidence="9 16" id="KW-1133">Transmembrane helix</keyword>
<evidence type="ECO:0000256" key="11">
    <source>
        <dbReference type="ARBA" id="ARBA00023136"/>
    </source>
</evidence>
<comment type="catalytic activity">
    <reaction evidence="1">
        <text>a CDP-1,2-diacyl-sn-glycerol + L-serine = a 1,2-diacyl-sn-glycero-3-phospho-L-serine + CMP + H(+)</text>
        <dbReference type="Rhea" id="RHEA:16913"/>
        <dbReference type="ChEBI" id="CHEBI:15378"/>
        <dbReference type="ChEBI" id="CHEBI:33384"/>
        <dbReference type="ChEBI" id="CHEBI:57262"/>
        <dbReference type="ChEBI" id="CHEBI:58332"/>
        <dbReference type="ChEBI" id="CHEBI:60377"/>
        <dbReference type="EC" id="2.7.8.8"/>
    </reaction>
</comment>
<keyword evidence="18" id="KW-1185">Reference proteome</keyword>
<evidence type="ECO:0000256" key="2">
    <source>
        <dbReference type="ARBA" id="ARBA00004127"/>
    </source>
</evidence>
<dbReference type="InterPro" id="IPR043130">
    <property type="entry name" value="CDP-OH_PTrfase_TM_dom"/>
</dbReference>
<reference evidence="17 18" key="1">
    <citation type="submission" date="2019-04" db="EMBL/GenBank/DDBJ databases">
        <title>Bacillus caeni sp. nov., a bacterium isolated from mangrove sediment.</title>
        <authorList>
            <person name="Huang H."/>
            <person name="Mo K."/>
            <person name="Hu Y."/>
        </authorList>
    </citation>
    <scope>NUCLEOTIDE SEQUENCE [LARGE SCALE GENOMIC DNA]</scope>
    <source>
        <strain evidence="17 18">HB172195</strain>
    </source>
</reference>
<evidence type="ECO:0000256" key="5">
    <source>
        <dbReference type="ARBA" id="ARBA00017171"/>
    </source>
</evidence>
<keyword evidence="8 16" id="KW-0812">Transmembrane</keyword>
<feature type="transmembrane region" description="Helical" evidence="16">
    <location>
        <begin position="157"/>
        <end position="176"/>
    </location>
</feature>
<dbReference type="OrthoDB" id="9777147at2"/>
<dbReference type="PANTHER" id="PTHR14269:SF61">
    <property type="entry name" value="CDP-DIACYLGLYCEROL--SERINE O-PHOSPHATIDYLTRANSFERASE"/>
    <property type="match status" value="1"/>
</dbReference>
<dbReference type="NCBIfam" id="TIGR00473">
    <property type="entry name" value="pssA"/>
    <property type="match status" value="1"/>
</dbReference>
<evidence type="ECO:0000256" key="15">
    <source>
        <dbReference type="RuleBase" id="RU003750"/>
    </source>
</evidence>
<dbReference type="Pfam" id="PF01066">
    <property type="entry name" value="CDP-OH_P_transf"/>
    <property type="match status" value="1"/>
</dbReference>
<dbReference type="PANTHER" id="PTHR14269">
    <property type="entry name" value="CDP-DIACYLGLYCEROL--GLYCEROL-3-PHOSPHATE 3-PHOSPHATIDYLTRANSFERASE-RELATED"/>
    <property type="match status" value="1"/>
</dbReference>
<evidence type="ECO:0000256" key="10">
    <source>
        <dbReference type="ARBA" id="ARBA00023098"/>
    </source>
</evidence>
<dbReference type="InterPro" id="IPR048254">
    <property type="entry name" value="CDP_ALCOHOL_P_TRANSF_CS"/>
</dbReference>
<comment type="subcellular location">
    <subcellularLocation>
        <location evidence="2">Endomembrane system</location>
        <topology evidence="2">Multi-pass membrane protein</topology>
    </subcellularLocation>
</comment>
<dbReference type="InterPro" id="IPR000462">
    <property type="entry name" value="CDP-OH_P_trans"/>
</dbReference>
<evidence type="ECO:0000256" key="8">
    <source>
        <dbReference type="ARBA" id="ARBA00022692"/>
    </source>
</evidence>
<keyword evidence="11 16" id="KW-0472">Membrane</keyword>
<dbReference type="RefSeq" id="WP_138123047.1">
    <property type="nucleotide sequence ID" value="NZ_SWLG01000001.1"/>
</dbReference>
<keyword evidence="13" id="KW-1208">Phospholipid metabolism</keyword>